<proteinExistence type="predicted"/>
<keyword evidence="1" id="KW-0812">Transmembrane</keyword>
<accession>A0A1G2U6V2</accession>
<dbReference type="EMBL" id="MHWF01000035">
    <property type="protein sequence ID" value="OHB04730.1"/>
    <property type="molecule type" value="Genomic_DNA"/>
</dbReference>
<organism evidence="2 3">
    <name type="scientific">Candidatus Zambryskibacteria bacterium RIFCSPLOWO2_01_FULL_45_43</name>
    <dbReference type="NCBI Taxonomy" id="1802762"/>
    <lineage>
        <taxon>Bacteria</taxon>
        <taxon>Candidatus Zambryskiibacteriota</taxon>
    </lineage>
</organism>
<keyword evidence="1" id="KW-0472">Membrane</keyword>
<sequence length="78" mass="8775">MGILSKLSGNFTQFLKTRNRRELTFLLAGILMVIIVIGLAIIAFRFLAGNIYQAFDDSAAKEAATLRFDIERARLIQK</sequence>
<dbReference type="AlphaFoldDB" id="A0A1G2U6V2"/>
<protein>
    <submittedName>
        <fullName evidence="2">Uncharacterized protein</fullName>
    </submittedName>
</protein>
<name>A0A1G2U6V2_9BACT</name>
<keyword evidence="1" id="KW-1133">Transmembrane helix</keyword>
<reference evidence="2 3" key="1">
    <citation type="journal article" date="2016" name="Nat. Commun.">
        <title>Thousands of microbial genomes shed light on interconnected biogeochemical processes in an aquifer system.</title>
        <authorList>
            <person name="Anantharaman K."/>
            <person name="Brown C.T."/>
            <person name="Hug L.A."/>
            <person name="Sharon I."/>
            <person name="Castelle C.J."/>
            <person name="Probst A.J."/>
            <person name="Thomas B.C."/>
            <person name="Singh A."/>
            <person name="Wilkins M.J."/>
            <person name="Karaoz U."/>
            <person name="Brodie E.L."/>
            <person name="Williams K.H."/>
            <person name="Hubbard S.S."/>
            <person name="Banfield J.F."/>
        </authorList>
    </citation>
    <scope>NUCLEOTIDE SEQUENCE [LARGE SCALE GENOMIC DNA]</scope>
</reference>
<dbReference type="Proteomes" id="UP000177722">
    <property type="component" value="Unassembled WGS sequence"/>
</dbReference>
<evidence type="ECO:0000313" key="2">
    <source>
        <dbReference type="EMBL" id="OHB04730.1"/>
    </source>
</evidence>
<evidence type="ECO:0000313" key="3">
    <source>
        <dbReference type="Proteomes" id="UP000177722"/>
    </source>
</evidence>
<gene>
    <name evidence="2" type="ORF">A3B16_00150</name>
</gene>
<feature type="transmembrane region" description="Helical" evidence="1">
    <location>
        <begin position="23"/>
        <end position="48"/>
    </location>
</feature>
<comment type="caution">
    <text evidence="2">The sequence shown here is derived from an EMBL/GenBank/DDBJ whole genome shotgun (WGS) entry which is preliminary data.</text>
</comment>
<evidence type="ECO:0000256" key="1">
    <source>
        <dbReference type="SAM" id="Phobius"/>
    </source>
</evidence>